<dbReference type="InterPro" id="IPR054593">
    <property type="entry name" value="Beta-mannosidase-like_N2"/>
</dbReference>
<keyword evidence="2" id="KW-0378">Hydrolase</keyword>
<dbReference type="Proteomes" id="UP000266118">
    <property type="component" value="Chromosome"/>
</dbReference>
<evidence type="ECO:0000259" key="4">
    <source>
        <dbReference type="Pfam" id="PF22666"/>
    </source>
</evidence>
<dbReference type="KEGG" id="ark:D6B99_08535"/>
<dbReference type="Pfam" id="PF17132">
    <property type="entry name" value="Glyco_hydro_106"/>
    <property type="match status" value="2"/>
</dbReference>
<evidence type="ECO:0000256" key="3">
    <source>
        <dbReference type="SAM" id="SignalP"/>
    </source>
</evidence>
<reference evidence="5 6" key="1">
    <citation type="submission" date="2018-09" db="EMBL/GenBank/DDBJ databases">
        <title>Arachidicoccus sp. nov., a bacterium isolated from soil.</title>
        <authorList>
            <person name="Weon H.-Y."/>
            <person name="Kwon S.-W."/>
            <person name="Lee S.A."/>
        </authorList>
    </citation>
    <scope>NUCLEOTIDE SEQUENCE [LARGE SCALE GENOMIC DNA]</scope>
    <source>
        <strain evidence="5 6">KIS59-12</strain>
    </source>
</reference>
<dbReference type="Gene3D" id="2.60.120.260">
    <property type="entry name" value="Galactose-binding domain-like"/>
    <property type="match status" value="2"/>
</dbReference>
<evidence type="ECO:0000256" key="2">
    <source>
        <dbReference type="ARBA" id="ARBA00022801"/>
    </source>
</evidence>
<keyword evidence="5" id="KW-0238">DNA-binding</keyword>
<evidence type="ECO:0000313" key="6">
    <source>
        <dbReference type="Proteomes" id="UP000266118"/>
    </source>
</evidence>
<protein>
    <submittedName>
        <fullName evidence="5">DNA-binding protein</fullName>
    </submittedName>
</protein>
<evidence type="ECO:0000313" key="5">
    <source>
        <dbReference type="EMBL" id="AYD47649.1"/>
    </source>
</evidence>
<keyword evidence="6" id="KW-1185">Reference proteome</keyword>
<keyword evidence="1 3" id="KW-0732">Signal</keyword>
<accession>A0A386HPS0</accession>
<feature type="domain" description="Beta-mannosidase-like galactose-binding" evidence="4">
    <location>
        <begin position="1018"/>
        <end position="1093"/>
    </location>
</feature>
<dbReference type="GO" id="GO:0004553">
    <property type="term" value="F:hydrolase activity, hydrolyzing O-glycosyl compounds"/>
    <property type="evidence" value="ECO:0007669"/>
    <property type="project" value="UniProtKB-ARBA"/>
</dbReference>
<proteinExistence type="predicted"/>
<dbReference type="Pfam" id="PF22666">
    <property type="entry name" value="Glyco_hydro_2_N2"/>
    <property type="match status" value="1"/>
</dbReference>
<organism evidence="5 6">
    <name type="scientific">Arachidicoccus soli</name>
    <dbReference type="NCBI Taxonomy" id="2341117"/>
    <lineage>
        <taxon>Bacteria</taxon>
        <taxon>Pseudomonadati</taxon>
        <taxon>Bacteroidota</taxon>
        <taxon>Chitinophagia</taxon>
        <taxon>Chitinophagales</taxon>
        <taxon>Chitinophagaceae</taxon>
        <taxon>Arachidicoccus</taxon>
    </lineage>
</organism>
<evidence type="ECO:0000256" key="1">
    <source>
        <dbReference type="ARBA" id="ARBA00022729"/>
    </source>
</evidence>
<dbReference type="RefSeq" id="WP_119987006.1">
    <property type="nucleotide sequence ID" value="NZ_CP032489.1"/>
</dbReference>
<dbReference type="PANTHER" id="PTHR43817:SF1">
    <property type="entry name" value="HYDROLASE, FAMILY 43, PUTATIVE (AFU_ORTHOLOGUE AFUA_3G01660)-RELATED"/>
    <property type="match status" value="1"/>
</dbReference>
<feature type="chain" id="PRO_5017333616" evidence="3">
    <location>
        <begin position="23"/>
        <end position="1133"/>
    </location>
</feature>
<name>A0A386HPS0_9BACT</name>
<dbReference type="PANTHER" id="PTHR43817">
    <property type="entry name" value="GLYCOSYL HYDROLASE"/>
    <property type="match status" value="1"/>
</dbReference>
<feature type="signal peptide" evidence="3">
    <location>
        <begin position="1"/>
        <end position="22"/>
    </location>
</feature>
<dbReference type="OrthoDB" id="9761519at2"/>
<dbReference type="GO" id="GO:0003677">
    <property type="term" value="F:DNA binding"/>
    <property type="evidence" value="ECO:0007669"/>
    <property type="project" value="UniProtKB-KW"/>
</dbReference>
<dbReference type="EMBL" id="CP032489">
    <property type="protein sequence ID" value="AYD47649.1"/>
    <property type="molecule type" value="Genomic_DNA"/>
</dbReference>
<dbReference type="SUPFAM" id="SSF49785">
    <property type="entry name" value="Galactose-binding domain-like"/>
    <property type="match status" value="2"/>
</dbReference>
<dbReference type="InterPro" id="IPR008979">
    <property type="entry name" value="Galactose-bd-like_sf"/>
</dbReference>
<sequence length="1133" mass="128480">MTIKKLVLFILFLPIFFSSIWAQHADVGFQTDKPWVFWYWMNASVSKEGIKADLLAMKKQGLAGAYLMPIFGKPDSLLIKPVAEQLSPVWWSDLRYAAKIADSIHLKLAFAASDGFATAGGPWITPDLSMQKVVWSETNIKGGKIFDDTLSQPETIAHYYKDIAIYAFPTPPNETISTNTIKPKVTTSIAGESADYLIDPRNTKTFSSKINCWIQYSFEKPFPCNSIKIDIASVNHQAKRLLIEVSNDGKTFHSIGRLKPSRSGWQDYVAEITYAIKPVLAKYYRFYYDPTNSEPGAEDLDDAKWAPRLKIKRLQLFGAARINQIEGKNGSVWRIADRTTSVEIPNENCISLNRIINISAFYKGGKLVWNVPKGNWTILRIGHTSTGQTNATGGGALGLECDKLNPQAVTFQFNKWFEKIYNNIGAKLSKNVIKIFHEDSWECGSQNWTPDFIQAFKKRRGYDPLPYLPIMAGFPIVSADVSERFLYDVRTTISDLLNDNFFGTLAKLAHQNNCLFTSESIAPIMLGDAMQHYGKVDIPMGEFWLGSPTHDKPNDVLDAVSGGHIYGKNIIQSEAFTELRNNWNEYPGMVKTLQDRNYALGVNRLVFHVFAENPWLERKPGMTLGGVGLFFQRDQTWWQQAKAWVAYTRRCQNLLQQGHPVNDIAVFNGAEMPRRAVLPDRLVRTMPGIYGEKRVESEQKRLTNQGNPIQNIPEGVKSEKNTFNPANWVNALNGYHYDSFNEDALLHLASVKNGNIVLSTGATYSLLILPRLLKMQPDERMSLPVAEKLLQFVKDGATILLDEKPEQTPGLLNYQAQDAKLRTIMNEFYNEDKKAFCKKLGKGRILYAPFQLSSFDTIGLYKDVIFKNEDGSEAKDIAWNHRKVDGLKDIYFIANQKDSERIIDVSLRVSKEVPTLYDAVSNITQKVNIWHDNGARTSMKIKLEPNASLFIILREGQNSNSKTGRKNWLEYSPIRDLSNDWEVAFYNKNNRLNEPVKFAKLNSWSNNQAAAIRYYSGTAHYFKSFEYRNEDKDQNNIWLSLGEVDNIATVWVNGIDCGTVWTYPYKVNISKALKQGQNTIEIAVSNTWANRLIGDHKLPIKQRSTWTTAPYYLEGRNLLDAGLLGPIKLEVSK</sequence>
<dbReference type="NCBIfam" id="NF045579">
    <property type="entry name" value="rhamnoside_JR"/>
    <property type="match status" value="1"/>
</dbReference>
<dbReference type="AlphaFoldDB" id="A0A386HPS0"/>
<gene>
    <name evidence="5" type="ORF">D6B99_08535</name>
</gene>